<reference evidence="1 2" key="1">
    <citation type="submission" date="2006-02" db="EMBL/GenBank/DDBJ databases">
        <authorList>
            <person name="Pinhassi J."/>
            <person name="Pedros-Alio C."/>
            <person name="Ferriera S."/>
            <person name="Johnson J."/>
            <person name="Kravitz S."/>
            <person name="Halpern A."/>
            <person name="Remington K."/>
            <person name="Beeson K."/>
            <person name="Tran B."/>
            <person name="Rogers Y.-H."/>
            <person name="Friedman R."/>
            <person name="Venter J.C."/>
        </authorList>
    </citation>
    <scope>NUCLEOTIDE SEQUENCE [LARGE SCALE GENOMIC DNA]</scope>
    <source>
        <strain evidence="1 2">MED297</strain>
    </source>
</reference>
<keyword evidence="2" id="KW-1185">Reference proteome</keyword>
<comment type="caution">
    <text evidence="1">The sequence shown here is derived from an EMBL/GenBank/DDBJ whole genome shotgun (WGS) entry which is preliminary data.</text>
</comment>
<evidence type="ECO:0000313" key="2">
    <source>
        <dbReference type="Proteomes" id="UP000005953"/>
    </source>
</evidence>
<dbReference type="EMBL" id="AAOE01000002">
    <property type="protein sequence ID" value="EAR10867.1"/>
    <property type="molecule type" value="Genomic_DNA"/>
</dbReference>
<proteinExistence type="predicted"/>
<dbReference type="AlphaFoldDB" id="A4BAB1"/>
<organism evidence="1 2">
    <name type="scientific">Reinekea blandensis MED297</name>
    <dbReference type="NCBI Taxonomy" id="314283"/>
    <lineage>
        <taxon>Bacteria</taxon>
        <taxon>Pseudomonadati</taxon>
        <taxon>Pseudomonadota</taxon>
        <taxon>Gammaproteobacteria</taxon>
        <taxon>Oceanospirillales</taxon>
        <taxon>Saccharospirillaceae</taxon>
        <taxon>Reinekea</taxon>
    </lineage>
</organism>
<evidence type="ECO:0008006" key="3">
    <source>
        <dbReference type="Google" id="ProtNLM"/>
    </source>
</evidence>
<dbReference type="Gene3D" id="1.20.58.320">
    <property type="entry name" value="TPR-like"/>
    <property type="match status" value="1"/>
</dbReference>
<evidence type="ECO:0000313" key="1">
    <source>
        <dbReference type="EMBL" id="EAR10867.1"/>
    </source>
</evidence>
<dbReference type="Pfam" id="PF06041">
    <property type="entry name" value="DUF924"/>
    <property type="match status" value="1"/>
</dbReference>
<dbReference type="Proteomes" id="UP000005953">
    <property type="component" value="Unassembled WGS sequence"/>
</dbReference>
<accession>A4BAB1</accession>
<dbReference type="SUPFAM" id="SSF48452">
    <property type="entry name" value="TPR-like"/>
    <property type="match status" value="1"/>
</dbReference>
<dbReference type="OrthoDB" id="7593450at2"/>
<sequence>MSDWQQVLAFWFGDQSPPDKARQKRWFQASDATDQAIAAQFKDTHTRLTQGYPDDWPNTPHARLAAILVIDQFSRNLYRGQAQAFSWDAMAVEWAVQGLDQGQFDSLTPAEQGFAVLPLVHSESLPLHDQALTFLRSAQQQDEPDGILTGFLSSAREHRDIIARFGRYPHRNAVLNRSSTPEEADYLANGAKRFGQ</sequence>
<gene>
    <name evidence="1" type="ORF">MED297_10166</name>
</gene>
<name>A4BAB1_9GAMM</name>
<dbReference type="RefSeq" id="WP_008041426.1">
    <property type="nucleotide sequence ID" value="NZ_CH724149.1"/>
</dbReference>
<dbReference type="InterPro" id="IPR011990">
    <property type="entry name" value="TPR-like_helical_dom_sf"/>
</dbReference>
<dbReference type="HOGENOM" id="CLU_065010_2_1_6"/>
<dbReference type="STRING" id="314283.MED297_10166"/>
<protein>
    <recommendedName>
        <fullName evidence="3">Transmembrane protein</fullName>
    </recommendedName>
</protein>
<dbReference type="InterPro" id="IPR010323">
    <property type="entry name" value="DUF924"/>
</dbReference>
<dbReference type="Gene3D" id="1.25.40.10">
    <property type="entry name" value="Tetratricopeptide repeat domain"/>
    <property type="match status" value="1"/>
</dbReference>